<dbReference type="AlphaFoldDB" id="A0A158GNB6"/>
<reference evidence="2" key="1">
    <citation type="submission" date="2016-01" db="EMBL/GenBank/DDBJ databases">
        <authorList>
            <person name="Peeters C."/>
        </authorList>
    </citation>
    <scope>NUCLEOTIDE SEQUENCE [LARGE SCALE GENOMIC DNA]</scope>
</reference>
<proteinExistence type="predicted"/>
<gene>
    <name evidence="1" type="ORF">AWB70_02232</name>
</gene>
<dbReference type="RefSeq" id="WP_075644279.1">
    <property type="nucleotide sequence ID" value="NZ_FCNY02000005.1"/>
</dbReference>
<sequence length="78" mass="8669">MSHFLALYWHALTGSPMRLQGRFRARSAGVDEAGERPVVDAATRADRLECIALYARAGYFDMSHTADALQLHTEAPLH</sequence>
<protein>
    <submittedName>
        <fullName evidence="1">Uncharacterized protein</fullName>
    </submittedName>
</protein>
<dbReference type="EMBL" id="FCNY02000005">
    <property type="protein sequence ID" value="SAL33542.1"/>
    <property type="molecule type" value="Genomic_DNA"/>
</dbReference>
<name>A0A158GNB6_CABCO</name>
<accession>A0A158GNB6</accession>
<evidence type="ECO:0000313" key="2">
    <source>
        <dbReference type="Proteomes" id="UP000054740"/>
    </source>
</evidence>
<organism evidence="1 2">
    <name type="scientific">Caballeronia cordobensis</name>
    <name type="common">Burkholderia cordobensis</name>
    <dbReference type="NCBI Taxonomy" id="1353886"/>
    <lineage>
        <taxon>Bacteria</taxon>
        <taxon>Pseudomonadati</taxon>
        <taxon>Pseudomonadota</taxon>
        <taxon>Betaproteobacteria</taxon>
        <taxon>Burkholderiales</taxon>
        <taxon>Burkholderiaceae</taxon>
        <taxon>Caballeronia</taxon>
    </lineage>
</organism>
<keyword evidence="2" id="KW-1185">Reference proteome</keyword>
<dbReference type="Proteomes" id="UP000054740">
    <property type="component" value="Unassembled WGS sequence"/>
</dbReference>
<evidence type="ECO:0000313" key="1">
    <source>
        <dbReference type="EMBL" id="SAL33542.1"/>
    </source>
</evidence>